<sequence>MSEDHEHPELAGYEPGDGRPLRSPRLVLVMRVVVIVGIACLVLPGVFTTVSVAASTAETACVAWVAYEAPEARAASARFEVFGPGGIGWECYTVGAFGGDRHVASLGLIPVSPRLSPVPVPGTNS</sequence>
<proteinExistence type="predicted"/>
<name>A0A5C8US66_9MICO</name>
<keyword evidence="1" id="KW-1133">Transmembrane helix</keyword>
<gene>
    <name evidence="2" type="ORF">FVP33_05645</name>
</gene>
<reference evidence="2 3" key="1">
    <citation type="submission" date="2019-08" db="EMBL/GenBank/DDBJ databases">
        <title>Bacterial whole genome sequence for Glaciihabitans sp. CHu50b-6-2.</title>
        <authorList>
            <person name="Jin L."/>
        </authorList>
    </citation>
    <scope>NUCLEOTIDE SEQUENCE [LARGE SCALE GENOMIC DNA]</scope>
    <source>
        <strain evidence="2 3">CHu50b-6-2</strain>
    </source>
</reference>
<dbReference type="Proteomes" id="UP000321379">
    <property type="component" value="Unassembled WGS sequence"/>
</dbReference>
<dbReference type="AlphaFoldDB" id="A0A5C8US66"/>
<protein>
    <submittedName>
        <fullName evidence="2">Uncharacterized protein</fullName>
    </submittedName>
</protein>
<dbReference type="EMBL" id="VRMG01000005">
    <property type="protein sequence ID" value="TXN31077.1"/>
    <property type="molecule type" value="Genomic_DNA"/>
</dbReference>
<organism evidence="2 3">
    <name type="scientific">Lacisediminihabitans profunda</name>
    <dbReference type="NCBI Taxonomy" id="2594790"/>
    <lineage>
        <taxon>Bacteria</taxon>
        <taxon>Bacillati</taxon>
        <taxon>Actinomycetota</taxon>
        <taxon>Actinomycetes</taxon>
        <taxon>Micrococcales</taxon>
        <taxon>Microbacteriaceae</taxon>
        <taxon>Lacisediminihabitans</taxon>
    </lineage>
</organism>
<accession>A0A5C8US66</accession>
<comment type="caution">
    <text evidence="2">The sequence shown here is derived from an EMBL/GenBank/DDBJ whole genome shotgun (WGS) entry which is preliminary data.</text>
</comment>
<keyword evidence="1" id="KW-0812">Transmembrane</keyword>
<keyword evidence="1" id="KW-0472">Membrane</keyword>
<evidence type="ECO:0000313" key="3">
    <source>
        <dbReference type="Proteomes" id="UP000321379"/>
    </source>
</evidence>
<dbReference type="RefSeq" id="WP_147782663.1">
    <property type="nucleotide sequence ID" value="NZ_VRMG01000005.1"/>
</dbReference>
<evidence type="ECO:0000256" key="1">
    <source>
        <dbReference type="SAM" id="Phobius"/>
    </source>
</evidence>
<evidence type="ECO:0000313" key="2">
    <source>
        <dbReference type="EMBL" id="TXN31077.1"/>
    </source>
</evidence>
<feature type="transmembrane region" description="Helical" evidence="1">
    <location>
        <begin position="28"/>
        <end position="47"/>
    </location>
</feature>
<keyword evidence="3" id="KW-1185">Reference proteome</keyword>